<dbReference type="PANTHER" id="PTHR45641">
    <property type="entry name" value="TETRATRICOPEPTIDE REPEAT PROTEIN (AFU_ORTHOLOGUE AFUA_6G03870)"/>
    <property type="match status" value="1"/>
</dbReference>
<proteinExistence type="predicted"/>
<sequence>MTSISRRYTSHEYASALANFAFEQPNLQKLLLEIQYTTQDTYTFFIRMATESTQFIEQYLAGNSEDFYSQCHRAADRYGTEMDKAVVDLAVGSLYTNVKAQFKEGHTKYSAALCILKGTGKSLQLATVHQRIGYNLMLQDRNEDAITHLKTSLAIPLVSGKPFEFIALQALNSLGSTLTKLGRFEDAERYNFVCLKRRRKIQGENQPDVGMTLNNMGIMYDQKGDGRLALQYFQEGLEIKKKFKAPDLSRVASLTNVANA</sequence>
<dbReference type="Pfam" id="PF13424">
    <property type="entry name" value="TPR_12"/>
    <property type="match status" value="1"/>
</dbReference>
<feature type="repeat" description="TPR" evidence="3">
    <location>
        <begin position="210"/>
        <end position="243"/>
    </location>
</feature>
<evidence type="ECO:0008006" key="6">
    <source>
        <dbReference type="Google" id="ProtNLM"/>
    </source>
</evidence>
<dbReference type="InterPro" id="IPR011990">
    <property type="entry name" value="TPR-like_helical_dom_sf"/>
</dbReference>
<keyword evidence="1" id="KW-0677">Repeat</keyword>
<dbReference type="Gene3D" id="1.25.40.10">
    <property type="entry name" value="Tetratricopeptide repeat domain"/>
    <property type="match status" value="1"/>
</dbReference>
<accession>A0A9D4EEE1</accession>
<name>A0A9D4EEE1_DREPO</name>
<dbReference type="SMART" id="SM00028">
    <property type="entry name" value="TPR"/>
    <property type="match status" value="3"/>
</dbReference>
<keyword evidence="5" id="KW-1185">Reference proteome</keyword>
<gene>
    <name evidence="4" type="ORF">DPMN_179359</name>
</gene>
<dbReference type="SUPFAM" id="SSF48452">
    <property type="entry name" value="TPR-like"/>
    <property type="match status" value="1"/>
</dbReference>
<evidence type="ECO:0000256" key="1">
    <source>
        <dbReference type="ARBA" id="ARBA00022737"/>
    </source>
</evidence>
<dbReference type="PANTHER" id="PTHR45641:SF19">
    <property type="entry name" value="NEPHROCYSTIN-3"/>
    <property type="match status" value="1"/>
</dbReference>
<reference evidence="4" key="1">
    <citation type="journal article" date="2019" name="bioRxiv">
        <title>The Genome of the Zebra Mussel, Dreissena polymorpha: A Resource for Invasive Species Research.</title>
        <authorList>
            <person name="McCartney M.A."/>
            <person name="Auch B."/>
            <person name="Kono T."/>
            <person name="Mallez S."/>
            <person name="Zhang Y."/>
            <person name="Obille A."/>
            <person name="Becker A."/>
            <person name="Abrahante J.E."/>
            <person name="Garbe J."/>
            <person name="Badalamenti J.P."/>
            <person name="Herman A."/>
            <person name="Mangelson H."/>
            <person name="Liachko I."/>
            <person name="Sullivan S."/>
            <person name="Sone E.D."/>
            <person name="Koren S."/>
            <person name="Silverstein K.A.T."/>
            <person name="Beckman K.B."/>
            <person name="Gohl D.M."/>
        </authorList>
    </citation>
    <scope>NUCLEOTIDE SEQUENCE</scope>
    <source>
        <strain evidence="4">Duluth1</strain>
        <tissue evidence="4">Whole animal</tissue>
    </source>
</reference>
<protein>
    <recommendedName>
        <fullName evidence="6">Tetratricopeptide repeat protein</fullName>
    </recommendedName>
</protein>
<dbReference type="PROSITE" id="PS50005">
    <property type="entry name" value="TPR"/>
    <property type="match status" value="1"/>
</dbReference>
<dbReference type="AlphaFoldDB" id="A0A9D4EEE1"/>
<evidence type="ECO:0000313" key="5">
    <source>
        <dbReference type="Proteomes" id="UP000828390"/>
    </source>
</evidence>
<evidence type="ECO:0000256" key="3">
    <source>
        <dbReference type="PROSITE-ProRule" id="PRU00339"/>
    </source>
</evidence>
<evidence type="ECO:0000256" key="2">
    <source>
        <dbReference type="ARBA" id="ARBA00022803"/>
    </source>
</evidence>
<dbReference type="EMBL" id="JAIWYP010000009">
    <property type="protein sequence ID" value="KAH3777910.1"/>
    <property type="molecule type" value="Genomic_DNA"/>
</dbReference>
<organism evidence="4 5">
    <name type="scientific">Dreissena polymorpha</name>
    <name type="common">Zebra mussel</name>
    <name type="synonym">Mytilus polymorpha</name>
    <dbReference type="NCBI Taxonomy" id="45954"/>
    <lineage>
        <taxon>Eukaryota</taxon>
        <taxon>Metazoa</taxon>
        <taxon>Spiralia</taxon>
        <taxon>Lophotrochozoa</taxon>
        <taxon>Mollusca</taxon>
        <taxon>Bivalvia</taxon>
        <taxon>Autobranchia</taxon>
        <taxon>Heteroconchia</taxon>
        <taxon>Euheterodonta</taxon>
        <taxon>Imparidentia</taxon>
        <taxon>Neoheterodontei</taxon>
        <taxon>Myida</taxon>
        <taxon>Dreissenoidea</taxon>
        <taxon>Dreissenidae</taxon>
        <taxon>Dreissena</taxon>
    </lineage>
</organism>
<comment type="caution">
    <text evidence="4">The sequence shown here is derived from an EMBL/GenBank/DDBJ whole genome shotgun (WGS) entry which is preliminary data.</text>
</comment>
<dbReference type="InterPro" id="IPR019734">
    <property type="entry name" value="TPR_rpt"/>
</dbReference>
<reference evidence="4" key="2">
    <citation type="submission" date="2020-11" db="EMBL/GenBank/DDBJ databases">
        <authorList>
            <person name="McCartney M.A."/>
            <person name="Auch B."/>
            <person name="Kono T."/>
            <person name="Mallez S."/>
            <person name="Becker A."/>
            <person name="Gohl D.M."/>
            <person name="Silverstein K.A.T."/>
            <person name="Koren S."/>
            <person name="Bechman K.B."/>
            <person name="Herman A."/>
            <person name="Abrahante J.E."/>
            <person name="Garbe J."/>
        </authorList>
    </citation>
    <scope>NUCLEOTIDE SEQUENCE</scope>
    <source>
        <strain evidence="4">Duluth1</strain>
        <tissue evidence="4">Whole animal</tissue>
    </source>
</reference>
<evidence type="ECO:0000313" key="4">
    <source>
        <dbReference type="EMBL" id="KAH3777910.1"/>
    </source>
</evidence>
<dbReference type="Proteomes" id="UP000828390">
    <property type="component" value="Unassembled WGS sequence"/>
</dbReference>
<keyword evidence="2 3" id="KW-0802">TPR repeat</keyword>